<feature type="domain" description="Topo IIA-type catalytic" evidence="7">
    <location>
        <begin position="1"/>
        <end position="430"/>
    </location>
</feature>
<evidence type="ECO:0000259" key="7">
    <source>
        <dbReference type="SMART" id="SM00434"/>
    </source>
</evidence>
<dbReference type="Gene3D" id="3.90.199.10">
    <property type="entry name" value="Topoisomerase II, domain 5"/>
    <property type="match status" value="1"/>
</dbReference>
<dbReference type="InterPro" id="IPR050220">
    <property type="entry name" value="Type_II_DNA_Topoisomerases"/>
</dbReference>
<dbReference type="GO" id="GO:0009330">
    <property type="term" value="C:DNA topoisomerase type II (double strand cut, ATP-hydrolyzing) complex"/>
    <property type="evidence" value="ECO:0007669"/>
    <property type="project" value="TreeGrafter"/>
</dbReference>
<dbReference type="GO" id="GO:0005524">
    <property type="term" value="F:ATP binding"/>
    <property type="evidence" value="ECO:0007669"/>
    <property type="project" value="InterPro"/>
</dbReference>
<comment type="similarity">
    <text evidence="2">Belongs to the type II topoisomerase GyrA/ParC subunit family.</text>
</comment>
<dbReference type="EMBL" id="MWDB01000014">
    <property type="protein sequence ID" value="OQB41567.1"/>
    <property type="molecule type" value="Genomic_DNA"/>
</dbReference>
<evidence type="ECO:0000256" key="3">
    <source>
        <dbReference type="ARBA" id="ARBA00023029"/>
    </source>
</evidence>
<dbReference type="GO" id="GO:0003918">
    <property type="term" value="F:DNA topoisomerase type II (double strand cut, ATP-hydrolyzing) activity"/>
    <property type="evidence" value="ECO:0007669"/>
    <property type="project" value="UniProtKB-EC"/>
</dbReference>
<dbReference type="PANTHER" id="PTHR43493:SF5">
    <property type="entry name" value="DNA GYRASE SUBUNIT A, CHLOROPLASTIC_MITOCHONDRIAL"/>
    <property type="match status" value="1"/>
</dbReference>
<dbReference type="Pfam" id="PF00521">
    <property type="entry name" value="DNA_topoisoIV"/>
    <property type="match status" value="1"/>
</dbReference>
<evidence type="ECO:0000256" key="2">
    <source>
        <dbReference type="ARBA" id="ARBA00008263"/>
    </source>
</evidence>
<dbReference type="SUPFAM" id="SSF56719">
    <property type="entry name" value="Type II DNA topoisomerase"/>
    <property type="match status" value="1"/>
</dbReference>
<dbReference type="Gene3D" id="3.30.1360.40">
    <property type="match status" value="1"/>
</dbReference>
<gene>
    <name evidence="8" type="primary">gyrA_1</name>
    <name evidence="8" type="ORF">BWY04_00747</name>
</gene>
<evidence type="ECO:0000256" key="6">
    <source>
        <dbReference type="SAM" id="Coils"/>
    </source>
</evidence>
<dbReference type="Proteomes" id="UP000485621">
    <property type="component" value="Unassembled WGS sequence"/>
</dbReference>
<dbReference type="SMART" id="SM00434">
    <property type="entry name" value="TOP4c"/>
    <property type="match status" value="1"/>
</dbReference>
<protein>
    <submittedName>
        <fullName evidence="8">DNA gyrase subunit A</fullName>
        <ecNumber evidence="8">5.99.1.3</ecNumber>
    </submittedName>
</protein>
<keyword evidence="3" id="KW-0799">Topoisomerase</keyword>
<evidence type="ECO:0000256" key="1">
    <source>
        <dbReference type="ARBA" id="ARBA00000185"/>
    </source>
</evidence>
<dbReference type="InterPro" id="IPR013758">
    <property type="entry name" value="Topo_IIA_A/C_ab"/>
</dbReference>
<dbReference type="PANTHER" id="PTHR43493">
    <property type="entry name" value="DNA GYRASE/TOPOISOMERASE SUBUNIT A"/>
    <property type="match status" value="1"/>
</dbReference>
<accession>A0A1V5ZMV7</accession>
<keyword evidence="6" id="KW-0175">Coiled coil</keyword>
<keyword evidence="4" id="KW-0238">DNA-binding</keyword>
<dbReference type="Gene3D" id="1.10.268.10">
    <property type="entry name" value="Topoisomerase, domain 3"/>
    <property type="match status" value="1"/>
</dbReference>
<evidence type="ECO:0000256" key="5">
    <source>
        <dbReference type="ARBA" id="ARBA00023235"/>
    </source>
</evidence>
<dbReference type="EC" id="5.99.1.3" evidence="8"/>
<proteinExistence type="inferred from homology"/>
<reference evidence="8" key="1">
    <citation type="submission" date="2017-02" db="EMBL/GenBank/DDBJ databases">
        <title>Delving into the versatile metabolic prowess of the omnipresent phylum Bacteroidetes.</title>
        <authorList>
            <person name="Nobu M.K."/>
            <person name="Mei R."/>
            <person name="Narihiro T."/>
            <person name="Kuroda K."/>
            <person name="Liu W.-T."/>
        </authorList>
    </citation>
    <scope>NUCLEOTIDE SEQUENCE</scope>
    <source>
        <strain evidence="8">ADurb.Bin160</strain>
    </source>
</reference>
<feature type="coiled-coil region" evidence="6">
    <location>
        <begin position="402"/>
        <end position="432"/>
    </location>
</feature>
<keyword evidence="5 8" id="KW-0413">Isomerase</keyword>
<comment type="caution">
    <text evidence="8">The sequence shown here is derived from an EMBL/GenBank/DDBJ whole genome shotgun (WGS) entry which is preliminary data.</text>
</comment>
<dbReference type="InterPro" id="IPR013760">
    <property type="entry name" value="Topo_IIA-like_dom_sf"/>
</dbReference>
<organism evidence="8">
    <name type="scientific">candidate division CPR1 bacterium ADurb.Bin160</name>
    <dbReference type="NCBI Taxonomy" id="1852826"/>
    <lineage>
        <taxon>Bacteria</taxon>
        <taxon>candidate division CPR1</taxon>
    </lineage>
</organism>
<dbReference type="InterPro" id="IPR002205">
    <property type="entry name" value="Topo_IIA_dom_A"/>
</dbReference>
<comment type="catalytic activity">
    <reaction evidence="1">
        <text>ATP-dependent breakage, passage and rejoining of double-stranded DNA.</text>
        <dbReference type="EC" id="5.6.2.2"/>
    </reaction>
</comment>
<evidence type="ECO:0000256" key="4">
    <source>
        <dbReference type="ARBA" id="ARBA00023125"/>
    </source>
</evidence>
<dbReference type="GO" id="GO:0003677">
    <property type="term" value="F:DNA binding"/>
    <property type="evidence" value="ECO:0007669"/>
    <property type="project" value="UniProtKB-KW"/>
</dbReference>
<dbReference type="GO" id="GO:0005737">
    <property type="term" value="C:cytoplasm"/>
    <property type="evidence" value="ECO:0007669"/>
    <property type="project" value="TreeGrafter"/>
</dbReference>
<dbReference type="InterPro" id="IPR013757">
    <property type="entry name" value="Topo_IIA_A_a_sf"/>
</dbReference>
<sequence>MDNIIKKYYRDYGYYSCEFRSLHHIYDGLKPVERRILLSAFEIAKEKFVKSRKVNAYTSGSYHPHGDVYGSLSILVKNGFLDGQGEFGCDFGIESTQPAADRYTECKLSKFIEQTVFRFIKHVPWLNLEWEVEPLFLPTLFPFCLMGKRYSVGIAFGYRSLVPCYKIEDLYNRLLFLLGKIKKEPIIKPISDCEIISSVEDLKNLLITGAGKISVKGRIKYNEEKHEAFLFSWPYGRKFQTLLKKFNTELTNRDIAYNDLSSDENGGTLIHFEVIKQRNKEEIFKKFKEKMENSLIGDVSFSCIFIDEDRKPKQISIDNILLKSYELYKKTCGIYLDYELKKIENLVDEFNHLKKIRPELSKYLKTGIKIDLNIIIPEISTKTKISEEIIKSIFQKYNIRKLFTVDLDLEEKEKEIEKIKNNKKNLEEYTINIYDSFLKNKDIKNA</sequence>
<dbReference type="AlphaFoldDB" id="A0A1V5ZMV7"/>
<name>A0A1V5ZMV7_9BACT</name>
<evidence type="ECO:0000313" key="8">
    <source>
        <dbReference type="EMBL" id="OQB41567.1"/>
    </source>
</evidence>
<dbReference type="GO" id="GO:0006265">
    <property type="term" value="P:DNA topological change"/>
    <property type="evidence" value="ECO:0007669"/>
    <property type="project" value="InterPro"/>
</dbReference>